<comment type="caution">
    <text evidence="2">The sequence shown here is derived from an EMBL/GenBank/DDBJ whole genome shotgun (WGS) entry which is preliminary data.</text>
</comment>
<protein>
    <submittedName>
        <fullName evidence="2">Transcriptional regulator</fullName>
    </submittedName>
</protein>
<organism evidence="2 3">
    <name type="scientific">Streptomyces chumphonensis</name>
    <dbReference type="NCBI Taxonomy" id="1214925"/>
    <lineage>
        <taxon>Bacteria</taxon>
        <taxon>Bacillati</taxon>
        <taxon>Actinomycetota</taxon>
        <taxon>Actinomycetes</taxon>
        <taxon>Kitasatosporales</taxon>
        <taxon>Streptomycetaceae</taxon>
        <taxon>Streptomyces</taxon>
    </lineage>
</organism>
<reference evidence="2" key="1">
    <citation type="submission" date="2020-09" db="EMBL/GenBank/DDBJ databases">
        <title>Secondary metabolite and genome analysis of marine Streptomyces chumphonensis KK1-2T.</title>
        <authorList>
            <person name="Phongsopitanun W."/>
            <person name="Kanchanasin P."/>
            <person name="Pittayakhajonwut P."/>
            <person name="Suwanborirux K."/>
            <person name="Tanasupawat S."/>
        </authorList>
    </citation>
    <scope>NUCLEOTIDE SEQUENCE</scope>
    <source>
        <strain evidence="2">KK1-2</strain>
    </source>
</reference>
<dbReference type="RefSeq" id="WP_191209509.1">
    <property type="nucleotide sequence ID" value="NZ_BAABKL010000050.1"/>
</dbReference>
<evidence type="ECO:0000256" key="1">
    <source>
        <dbReference type="SAM" id="MobiDB-lite"/>
    </source>
</evidence>
<proteinExistence type="predicted"/>
<dbReference type="SUPFAM" id="SSF46894">
    <property type="entry name" value="C-terminal effector domain of the bipartite response regulators"/>
    <property type="match status" value="1"/>
</dbReference>
<dbReference type="InterPro" id="IPR016032">
    <property type="entry name" value="Sig_transdc_resp-reg_C-effctor"/>
</dbReference>
<dbReference type="Gene3D" id="1.10.10.10">
    <property type="entry name" value="Winged helix-like DNA-binding domain superfamily/Winged helix DNA-binding domain"/>
    <property type="match status" value="1"/>
</dbReference>
<dbReference type="Proteomes" id="UP000632289">
    <property type="component" value="Unassembled WGS sequence"/>
</dbReference>
<dbReference type="AlphaFoldDB" id="A0A927ID25"/>
<feature type="region of interest" description="Disordered" evidence="1">
    <location>
        <begin position="265"/>
        <end position="288"/>
    </location>
</feature>
<dbReference type="InterPro" id="IPR036388">
    <property type="entry name" value="WH-like_DNA-bd_sf"/>
</dbReference>
<name>A0A927ID25_9ACTN</name>
<dbReference type="GO" id="GO:0006355">
    <property type="term" value="P:regulation of DNA-templated transcription"/>
    <property type="evidence" value="ECO:0007669"/>
    <property type="project" value="InterPro"/>
</dbReference>
<accession>A0A927ID25</accession>
<evidence type="ECO:0000313" key="2">
    <source>
        <dbReference type="EMBL" id="MBD3932234.1"/>
    </source>
</evidence>
<feature type="compositionally biased region" description="Low complexity" evidence="1">
    <location>
        <begin position="275"/>
        <end position="288"/>
    </location>
</feature>
<sequence>MNDSVARAPSTGKRRQANGVSGFRSDDDVEAELLELRRRIEETVERHRQRRAQDALITAVGTDRTDAVDAARRLAAGASATVDILLADAEYLEAAQAVCHHLLTAASGVHLRLLCTSGMLSVGLLDSAVLERPNTEVRVARVPMLQVLLVDGRAAMVAAPSAAGRQASVIRATSVIRALDTLFEGLWWQSVAMEDRVEFCDAGRTTSPARILECLRAGVTDEVAARELSISIRTYRRCVAEIMTVLGANSRFQAGVRAAELGLLSEDAGPRTDRSPGGSAARSPGRGR</sequence>
<evidence type="ECO:0000313" key="3">
    <source>
        <dbReference type="Proteomes" id="UP000632289"/>
    </source>
</evidence>
<feature type="region of interest" description="Disordered" evidence="1">
    <location>
        <begin position="1"/>
        <end position="23"/>
    </location>
</feature>
<gene>
    <name evidence="2" type="ORF">IF129_11805</name>
</gene>
<dbReference type="EMBL" id="JACXYU010000004">
    <property type="protein sequence ID" value="MBD3932234.1"/>
    <property type="molecule type" value="Genomic_DNA"/>
</dbReference>
<dbReference type="GO" id="GO:0003677">
    <property type="term" value="F:DNA binding"/>
    <property type="evidence" value="ECO:0007669"/>
    <property type="project" value="InterPro"/>
</dbReference>
<keyword evidence="3" id="KW-1185">Reference proteome</keyword>